<dbReference type="EMBL" id="RBNR01000072">
    <property type="protein sequence ID" value="RML46339.1"/>
    <property type="molecule type" value="Genomic_DNA"/>
</dbReference>
<gene>
    <name evidence="1" type="ORF">ALQ95_200131</name>
</gene>
<accession>A0A3M2W474</accession>
<reference evidence="1 2" key="1">
    <citation type="submission" date="2018-08" db="EMBL/GenBank/DDBJ databases">
        <title>Recombination of ecologically and evolutionarily significant loci maintains genetic cohesion in the Pseudomonas syringae species complex.</title>
        <authorList>
            <person name="Dillon M."/>
            <person name="Thakur S."/>
            <person name="Almeida R.N.D."/>
            <person name="Weir B.S."/>
            <person name="Guttman D.S."/>
        </authorList>
    </citation>
    <scope>NUCLEOTIDE SEQUENCE [LARGE SCALE GENOMIC DNA]</scope>
    <source>
        <strain evidence="1 2">ICMP 3883</strain>
    </source>
</reference>
<name>A0A3M2W474_PSESI</name>
<organism evidence="1 2">
    <name type="scientific">Pseudomonas syringae pv. ribicola</name>
    <dbReference type="NCBI Taxonomy" id="55398"/>
    <lineage>
        <taxon>Bacteria</taxon>
        <taxon>Pseudomonadati</taxon>
        <taxon>Pseudomonadota</taxon>
        <taxon>Gammaproteobacteria</taxon>
        <taxon>Pseudomonadales</taxon>
        <taxon>Pseudomonadaceae</taxon>
        <taxon>Pseudomonas</taxon>
    </lineage>
</organism>
<comment type="caution">
    <text evidence="1">The sequence shown here is derived from an EMBL/GenBank/DDBJ whole genome shotgun (WGS) entry which is preliminary data.</text>
</comment>
<sequence>MPMSQILRFETIIGLAKMPAAKPEKTEYLKARVDQYIKEDFEEICKQLEIKPAEQLREMVIDFLDRQKKLLSESVQIQITRPDGFDFGAWQVKIKIRDSIKNLAAPFKLPKLAHRTIHSEPEYQSAWLDDKKQIYEMGGLLIDRQWRGNMYTNGISENDNPTSVDMVRAALKEEVERVLSSPIFNA</sequence>
<evidence type="ECO:0000313" key="2">
    <source>
        <dbReference type="Proteomes" id="UP000280292"/>
    </source>
</evidence>
<protein>
    <submittedName>
        <fullName evidence="1">Uncharacterized protein</fullName>
    </submittedName>
</protein>
<dbReference type="Proteomes" id="UP000280292">
    <property type="component" value="Unassembled WGS sequence"/>
</dbReference>
<proteinExistence type="predicted"/>
<evidence type="ECO:0000313" key="1">
    <source>
        <dbReference type="EMBL" id="RML46339.1"/>
    </source>
</evidence>
<dbReference type="AlphaFoldDB" id="A0A3M2W474"/>